<keyword evidence="5" id="KW-0732">Signal</keyword>
<feature type="domain" description="Cytochrome c" evidence="6">
    <location>
        <begin position="54"/>
        <end position="146"/>
    </location>
</feature>
<dbReference type="InterPro" id="IPR009056">
    <property type="entry name" value="Cyt_c-like_dom"/>
</dbReference>
<dbReference type="Pfam" id="PF09086">
    <property type="entry name" value="DUF1924"/>
    <property type="match status" value="1"/>
</dbReference>
<dbReference type="SUPFAM" id="SSF46626">
    <property type="entry name" value="Cytochrome c"/>
    <property type="match status" value="1"/>
</dbReference>
<proteinExistence type="predicted"/>
<reference evidence="7" key="1">
    <citation type="journal article" date="2015" name="Genome Announc.">
        <title>Complete Genome Sequence of the Bacteriochlorophyll b-Producing Photosynthetic Bacterium Blastochloris viridis.</title>
        <authorList>
            <person name="Tsukatani Y."/>
            <person name="Hirose Y."/>
            <person name="Harada J."/>
            <person name="Misawa N."/>
            <person name="Mori K."/>
            <person name="Inoue K."/>
            <person name="Tamiaki H."/>
        </authorList>
    </citation>
    <scope>NUCLEOTIDE SEQUENCE [LARGE SCALE GENOMIC DNA]</scope>
    <source>
        <strain evidence="7">DSM 133</strain>
    </source>
</reference>
<organism evidence="7">
    <name type="scientific">Blastochloris viridis</name>
    <name type="common">Rhodopseudomonas viridis</name>
    <dbReference type="NCBI Taxonomy" id="1079"/>
    <lineage>
        <taxon>Bacteria</taxon>
        <taxon>Pseudomonadati</taxon>
        <taxon>Pseudomonadota</taxon>
        <taxon>Alphaproteobacteria</taxon>
        <taxon>Hyphomicrobiales</taxon>
        <taxon>Blastochloridaceae</taxon>
        <taxon>Blastochloris</taxon>
    </lineage>
</organism>
<sequence>MPMICASVRATRPLALACALLWPAIALAEPTAAQRTVLDGYVAAARTGEPGFAATAERGRAFFFAQHGGGKPDTPACTACHTADLKGPGRAKAGKPIEPMAASVAPGRYTDPAEVEKWFGRNCKDVLGRACSAQEKADSLAFLLSQ</sequence>
<evidence type="ECO:0000256" key="5">
    <source>
        <dbReference type="SAM" id="SignalP"/>
    </source>
</evidence>
<protein>
    <submittedName>
        <fullName evidence="7">Ubiquinol--cytochrome c reductase</fullName>
    </submittedName>
</protein>
<dbReference type="GO" id="GO:0020037">
    <property type="term" value="F:heme binding"/>
    <property type="evidence" value="ECO:0007669"/>
    <property type="project" value="InterPro"/>
</dbReference>
<dbReference type="InterPro" id="IPR015170">
    <property type="entry name" value="DUF1924_SHP"/>
</dbReference>
<dbReference type="InterPro" id="IPR036909">
    <property type="entry name" value="Cyt_c-like_dom_sf"/>
</dbReference>
<dbReference type="PROSITE" id="PS51007">
    <property type="entry name" value="CYTC"/>
    <property type="match status" value="1"/>
</dbReference>
<evidence type="ECO:0000256" key="3">
    <source>
        <dbReference type="ARBA" id="ARBA00023004"/>
    </source>
</evidence>
<evidence type="ECO:0000256" key="4">
    <source>
        <dbReference type="PROSITE-ProRule" id="PRU00433"/>
    </source>
</evidence>
<keyword evidence="3 4" id="KW-0408">Iron</keyword>
<name>A0A182D2X4_BLAVI</name>
<dbReference type="RefSeq" id="WP_197604357.1">
    <property type="nucleotide sequence ID" value="NZ_AP014854.2"/>
</dbReference>
<dbReference type="GO" id="GO:0009055">
    <property type="term" value="F:electron transfer activity"/>
    <property type="evidence" value="ECO:0007669"/>
    <property type="project" value="InterPro"/>
</dbReference>
<feature type="chain" id="PRO_5008116206" evidence="5">
    <location>
        <begin position="29"/>
        <end position="146"/>
    </location>
</feature>
<evidence type="ECO:0000256" key="1">
    <source>
        <dbReference type="ARBA" id="ARBA00022617"/>
    </source>
</evidence>
<evidence type="ECO:0000259" key="6">
    <source>
        <dbReference type="PROSITE" id="PS51007"/>
    </source>
</evidence>
<keyword evidence="1 4" id="KW-0349">Heme</keyword>
<dbReference type="AlphaFoldDB" id="A0A182D2X4"/>
<dbReference type="Gene3D" id="1.10.760.10">
    <property type="entry name" value="Cytochrome c-like domain"/>
    <property type="match status" value="1"/>
</dbReference>
<gene>
    <name evidence="7" type="ORF">BV133_2237</name>
</gene>
<accession>A0A182D2X4</accession>
<keyword evidence="2 4" id="KW-0479">Metal-binding</keyword>
<dbReference type="PATRIC" id="fig|1079.8.peg.2306"/>
<evidence type="ECO:0000313" key="7">
    <source>
        <dbReference type="EMBL" id="BAR99830.1"/>
    </source>
</evidence>
<dbReference type="EMBL" id="AP014854">
    <property type="protein sequence ID" value="BAR99830.1"/>
    <property type="molecule type" value="Genomic_DNA"/>
</dbReference>
<dbReference type="GO" id="GO:0046872">
    <property type="term" value="F:metal ion binding"/>
    <property type="evidence" value="ECO:0007669"/>
    <property type="project" value="UniProtKB-KW"/>
</dbReference>
<evidence type="ECO:0000256" key="2">
    <source>
        <dbReference type="ARBA" id="ARBA00022723"/>
    </source>
</evidence>
<feature type="signal peptide" evidence="5">
    <location>
        <begin position="1"/>
        <end position="28"/>
    </location>
</feature>